<dbReference type="AlphaFoldDB" id="A0A948TJ16"/>
<proteinExistence type="predicted"/>
<comment type="caution">
    <text evidence="1">The sequence shown here is derived from an EMBL/GenBank/DDBJ whole genome shotgun (WGS) entry which is preliminary data.</text>
</comment>
<organism evidence="1 2">
    <name type="scientific">Candidatus Paralactobacillus gallistercoris</name>
    <dbReference type="NCBI Taxonomy" id="2838724"/>
    <lineage>
        <taxon>Bacteria</taxon>
        <taxon>Bacillati</taxon>
        <taxon>Bacillota</taxon>
        <taxon>Bacilli</taxon>
        <taxon>Lactobacillales</taxon>
        <taxon>Lactobacillaceae</taxon>
        <taxon>Lactobacillus</taxon>
    </lineage>
</organism>
<dbReference type="EMBL" id="JAHLFS010000043">
    <property type="protein sequence ID" value="MBU3851665.1"/>
    <property type="molecule type" value="Genomic_DNA"/>
</dbReference>
<dbReference type="Proteomes" id="UP000777303">
    <property type="component" value="Unassembled WGS sequence"/>
</dbReference>
<evidence type="ECO:0000313" key="1">
    <source>
        <dbReference type="EMBL" id="MBU3851665.1"/>
    </source>
</evidence>
<evidence type="ECO:0000313" key="2">
    <source>
        <dbReference type="Proteomes" id="UP000777303"/>
    </source>
</evidence>
<protein>
    <submittedName>
        <fullName evidence="1">N-acetyltransferase</fullName>
    </submittedName>
</protein>
<reference evidence="1" key="1">
    <citation type="journal article" date="2021" name="PeerJ">
        <title>Extensive microbial diversity within the chicken gut microbiome revealed by metagenomics and culture.</title>
        <authorList>
            <person name="Gilroy R."/>
            <person name="Ravi A."/>
            <person name="Getino M."/>
            <person name="Pursley I."/>
            <person name="Horton D.L."/>
            <person name="Alikhan N.F."/>
            <person name="Baker D."/>
            <person name="Gharbi K."/>
            <person name="Hall N."/>
            <person name="Watson M."/>
            <person name="Adriaenssens E.M."/>
            <person name="Foster-Nyarko E."/>
            <person name="Jarju S."/>
            <person name="Secka A."/>
            <person name="Antonio M."/>
            <person name="Oren A."/>
            <person name="Chaudhuri R.R."/>
            <person name="La Ragione R."/>
            <person name="Hildebrand F."/>
            <person name="Pallen M.J."/>
        </authorList>
    </citation>
    <scope>NUCLEOTIDE SEQUENCE</scope>
    <source>
        <strain evidence="1">F6-6636</strain>
    </source>
</reference>
<reference evidence="1" key="2">
    <citation type="submission" date="2021-04" db="EMBL/GenBank/DDBJ databases">
        <authorList>
            <person name="Gilroy R."/>
        </authorList>
    </citation>
    <scope>NUCLEOTIDE SEQUENCE</scope>
    <source>
        <strain evidence="1">F6-6636</strain>
    </source>
</reference>
<name>A0A948TJ16_9LACO</name>
<sequence length="131" mass="15390">MLYKYRNDYEKIAMGLLSLIPDLQEVDHLQTELRVYTADNNHILYLWKNQPSHDFVGLLGIEVGKDFVLVRHISLSPSDRSVKNIYRMLDDLESLYPHKNIMGSIKLTSVITRWRQYHARTEDYHGINTNA</sequence>
<gene>
    <name evidence="1" type="ORF">H9901_03095</name>
</gene>
<accession>A0A948TJ16</accession>